<name>A0ABS0TE84_9STAP</name>
<evidence type="ECO:0000259" key="2">
    <source>
        <dbReference type="Pfam" id="PF05598"/>
    </source>
</evidence>
<dbReference type="InterPro" id="IPR002559">
    <property type="entry name" value="Transposase_11"/>
</dbReference>
<feature type="non-terminal residue" evidence="3">
    <location>
        <position position="486"/>
    </location>
</feature>
<dbReference type="PANTHER" id="PTHR33408">
    <property type="entry name" value="TRANSPOSASE"/>
    <property type="match status" value="1"/>
</dbReference>
<dbReference type="RefSeq" id="WP_198618809.1">
    <property type="nucleotide sequence ID" value="NZ_JABANU010000052.1"/>
</dbReference>
<dbReference type="Pfam" id="PF01609">
    <property type="entry name" value="DDE_Tnp_1"/>
    <property type="match status" value="1"/>
</dbReference>
<sequence>MYKNYNMSQLSLPLTTEITFPEGDTVHLVNDLVEQIPDVVFDDFKHHRGAPSHNPRMMLKIILYAYTNSIFSGRKIEFALKDSLRFMWLAQEQQPSYRTINRFRSNPLTNKLIKECFVVFRSFLVSQNLIEEDAIYIDGTKIEANANKYTFVWRANTERYSESNTKKSVEVYNQLMQDEIIPELERESQDELTLDELKDIEQKLETKIEDLNYDIDKQDNVETRKLLRSKRKSLKYYKKTISECHDKKEKYNEQFDILGDRRSYSKTDHDATFMRLKDDHMQNGQLKAAYNIQAATYNQFVLAYGIFQNPGDTRTLGDFLKIIEEMNGDIPEYIVADAGYGSESNYEMIMDEFERTPLIPYNMVLKEQKKKYKENIFNSANWKYDEINDQYICPNNKILFFNGYRYRTDKYGFVRDFKEYLSYDCVDCPLRQECMNPKARPNTQKKIRKNLKWEYFKNNTKKLLSDPETSKIYSQRKNDVETFFGN</sequence>
<reference evidence="3 4" key="1">
    <citation type="submission" date="2020-04" db="EMBL/GenBank/DDBJ databases">
        <title>Staphylococcus species from domestic dog.</title>
        <authorList>
            <person name="Paterson G.K."/>
        </authorList>
    </citation>
    <scope>NUCLEOTIDE SEQUENCE [LARGE SCALE GENOMIC DNA]</scope>
    <source>
        <strain evidence="3 4">H16/1A</strain>
    </source>
</reference>
<comment type="caution">
    <text evidence="3">The sequence shown here is derived from an EMBL/GenBank/DDBJ whole genome shotgun (WGS) entry which is preliminary data.</text>
</comment>
<evidence type="ECO:0000313" key="4">
    <source>
        <dbReference type="Proteomes" id="UP000751852"/>
    </source>
</evidence>
<proteinExistence type="predicted"/>
<dbReference type="InterPro" id="IPR008490">
    <property type="entry name" value="Transposase_InsH_N"/>
</dbReference>
<dbReference type="EMBL" id="JABANU010000052">
    <property type="protein sequence ID" value="MBI5976048.1"/>
    <property type="molecule type" value="Genomic_DNA"/>
</dbReference>
<dbReference type="NCBIfam" id="NF033551">
    <property type="entry name" value="transpos_IS1182"/>
    <property type="match status" value="1"/>
</dbReference>
<dbReference type="InterPro" id="IPR047629">
    <property type="entry name" value="IS1182_transpos"/>
</dbReference>
<protein>
    <submittedName>
        <fullName evidence="3">IS1182 family transposase</fullName>
    </submittedName>
</protein>
<keyword evidence="4" id="KW-1185">Reference proteome</keyword>
<accession>A0ABS0TE84</accession>
<dbReference type="Pfam" id="PF05598">
    <property type="entry name" value="DUF772"/>
    <property type="match status" value="1"/>
</dbReference>
<evidence type="ECO:0000313" key="3">
    <source>
        <dbReference type="EMBL" id="MBI5976048.1"/>
    </source>
</evidence>
<evidence type="ECO:0000259" key="1">
    <source>
        <dbReference type="Pfam" id="PF01609"/>
    </source>
</evidence>
<organism evidence="3 4">
    <name type="scientific">Staphylococcus canis</name>
    <dbReference type="NCBI Taxonomy" id="2724942"/>
    <lineage>
        <taxon>Bacteria</taxon>
        <taxon>Bacillati</taxon>
        <taxon>Bacillota</taxon>
        <taxon>Bacilli</taxon>
        <taxon>Bacillales</taxon>
        <taxon>Staphylococcaceae</taxon>
        <taxon>Staphylococcus</taxon>
    </lineage>
</organism>
<dbReference type="PANTHER" id="PTHR33408:SF2">
    <property type="entry name" value="TRANSPOSASE DDE DOMAIN-CONTAINING PROTEIN"/>
    <property type="match status" value="1"/>
</dbReference>
<feature type="domain" description="Transposase InsH N-terminal" evidence="2">
    <location>
        <begin position="20"/>
        <end position="105"/>
    </location>
</feature>
<dbReference type="Proteomes" id="UP000751852">
    <property type="component" value="Unassembled WGS sequence"/>
</dbReference>
<feature type="domain" description="Transposase IS4-like" evidence="1">
    <location>
        <begin position="263"/>
        <end position="485"/>
    </location>
</feature>
<gene>
    <name evidence="3" type="ORF">HHH54_10840</name>
</gene>